<evidence type="ECO:0000256" key="1">
    <source>
        <dbReference type="ARBA" id="ARBA00005446"/>
    </source>
</evidence>
<dbReference type="Gene3D" id="3.40.50.300">
    <property type="entry name" value="P-loop containing nucleotide triphosphate hydrolases"/>
    <property type="match status" value="2"/>
</dbReference>
<dbReference type="GO" id="GO:0005737">
    <property type="term" value="C:cytoplasm"/>
    <property type="evidence" value="ECO:0007669"/>
    <property type="project" value="TreeGrafter"/>
</dbReference>
<evidence type="ECO:0000256" key="5">
    <source>
        <dbReference type="ARBA" id="ARBA00034808"/>
    </source>
</evidence>
<gene>
    <name evidence="9" type="ORF">ATNIH1004_009430</name>
</gene>
<evidence type="ECO:0000256" key="4">
    <source>
        <dbReference type="ARBA" id="ARBA00034617"/>
    </source>
</evidence>
<dbReference type="Pfam" id="PF00271">
    <property type="entry name" value="Helicase_C"/>
    <property type="match status" value="1"/>
</dbReference>
<evidence type="ECO:0000259" key="8">
    <source>
        <dbReference type="PROSITE" id="PS51194"/>
    </source>
</evidence>
<dbReference type="AlphaFoldDB" id="A0A5M9MJS2"/>
<dbReference type="GO" id="GO:0005524">
    <property type="term" value="F:ATP binding"/>
    <property type="evidence" value="ECO:0007669"/>
    <property type="project" value="UniProtKB-KW"/>
</dbReference>
<keyword evidence="3" id="KW-0067">ATP-binding</keyword>
<feature type="region of interest" description="Disordered" evidence="6">
    <location>
        <begin position="897"/>
        <end position="916"/>
    </location>
</feature>
<comment type="similarity">
    <text evidence="1">Belongs to the helicase family. RecQ subfamily.</text>
</comment>
<dbReference type="InterPro" id="IPR001650">
    <property type="entry name" value="Helicase_C-like"/>
</dbReference>
<dbReference type="Pfam" id="PF00270">
    <property type="entry name" value="DEAD"/>
    <property type="match status" value="1"/>
</dbReference>
<evidence type="ECO:0000256" key="3">
    <source>
        <dbReference type="ARBA" id="ARBA00022840"/>
    </source>
</evidence>
<feature type="compositionally biased region" description="Polar residues" evidence="6">
    <location>
        <begin position="830"/>
        <end position="847"/>
    </location>
</feature>
<feature type="region of interest" description="Disordered" evidence="6">
    <location>
        <begin position="818"/>
        <end position="850"/>
    </location>
</feature>
<dbReference type="GO" id="GO:0003676">
    <property type="term" value="F:nucleic acid binding"/>
    <property type="evidence" value="ECO:0007669"/>
    <property type="project" value="InterPro"/>
</dbReference>
<dbReference type="EMBL" id="QUQM01000006">
    <property type="protein sequence ID" value="KAA8645213.1"/>
    <property type="molecule type" value="Genomic_DNA"/>
</dbReference>
<dbReference type="GO" id="GO:0009378">
    <property type="term" value="F:four-way junction helicase activity"/>
    <property type="evidence" value="ECO:0007669"/>
    <property type="project" value="TreeGrafter"/>
</dbReference>
<dbReference type="InterPro" id="IPR011545">
    <property type="entry name" value="DEAD/DEAH_box_helicase_dom"/>
</dbReference>
<dbReference type="RefSeq" id="XP_033424574.1">
    <property type="nucleotide sequence ID" value="XM_033574022.1"/>
</dbReference>
<feature type="domain" description="Helicase C-terminal" evidence="8">
    <location>
        <begin position="640"/>
        <end position="801"/>
    </location>
</feature>
<evidence type="ECO:0000313" key="10">
    <source>
        <dbReference type="Proteomes" id="UP000324241"/>
    </source>
</evidence>
<feature type="region of interest" description="Disordered" evidence="6">
    <location>
        <begin position="112"/>
        <end position="270"/>
    </location>
</feature>
<dbReference type="PANTHER" id="PTHR13710">
    <property type="entry name" value="DNA HELICASE RECQ FAMILY MEMBER"/>
    <property type="match status" value="1"/>
</dbReference>
<dbReference type="GO" id="GO:0043138">
    <property type="term" value="F:3'-5' DNA helicase activity"/>
    <property type="evidence" value="ECO:0007669"/>
    <property type="project" value="UniProtKB-EC"/>
</dbReference>
<comment type="caution">
    <text evidence="9">The sequence shown here is derived from an EMBL/GenBank/DDBJ whole genome shotgun (WGS) entry which is preliminary data.</text>
</comment>
<dbReference type="InterPro" id="IPR014001">
    <property type="entry name" value="Helicase_ATP-bd"/>
</dbReference>
<evidence type="ECO:0000256" key="6">
    <source>
        <dbReference type="SAM" id="MobiDB-lite"/>
    </source>
</evidence>
<feature type="compositionally biased region" description="Low complexity" evidence="6">
    <location>
        <begin position="174"/>
        <end position="270"/>
    </location>
</feature>
<dbReference type="GeneID" id="54332132"/>
<dbReference type="SMART" id="SM00487">
    <property type="entry name" value="DEXDc"/>
    <property type="match status" value="1"/>
</dbReference>
<dbReference type="PROSITE" id="PS51192">
    <property type="entry name" value="HELICASE_ATP_BIND_1"/>
    <property type="match status" value="1"/>
</dbReference>
<dbReference type="PANTHER" id="PTHR13710:SF154">
    <property type="entry name" value="RECQ HELICASE, PUTATIVE (AFU_ORTHOLOGUE AFUA_6G14720)-RELATED"/>
    <property type="match status" value="1"/>
</dbReference>
<dbReference type="GO" id="GO:0005694">
    <property type="term" value="C:chromosome"/>
    <property type="evidence" value="ECO:0007669"/>
    <property type="project" value="TreeGrafter"/>
</dbReference>
<proteinExistence type="inferred from homology"/>
<feature type="domain" description="Helicase ATP-binding" evidence="7">
    <location>
        <begin position="454"/>
        <end position="609"/>
    </location>
</feature>
<dbReference type="Proteomes" id="UP000324241">
    <property type="component" value="Unassembled WGS sequence"/>
</dbReference>
<protein>
    <recommendedName>
        <fullName evidence="5">DNA 3'-5' helicase</fullName>
        <ecNumber evidence="5">5.6.2.4</ecNumber>
    </recommendedName>
</protein>
<accession>A0A5M9MJS2</accession>
<dbReference type="SMART" id="SM00490">
    <property type="entry name" value="HELICc"/>
    <property type="match status" value="1"/>
</dbReference>
<dbReference type="InterPro" id="IPR027417">
    <property type="entry name" value="P-loop_NTPase"/>
</dbReference>
<organism evidence="9 10">
    <name type="scientific">Aspergillus tanneri</name>
    <dbReference type="NCBI Taxonomy" id="1220188"/>
    <lineage>
        <taxon>Eukaryota</taxon>
        <taxon>Fungi</taxon>
        <taxon>Dikarya</taxon>
        <taxon>Ascomycota</taxon>
        <taxon>Pezizomycotina</taxon>
        <taxon>Eurotiomycetes</taxon>
        <taxon>Eurotiomycetidae</taxon>
        <taxon>Eurotiales</taxon>
        <taxon>Aspergillaceae</taxon>
        <taxon>Aspergillus</taxon>
        <taxon>Aspergillus subgen. Circumdati</taxon>
    </lineage>
</organism>
<evidence type="ECO:0000256" key="2">
    <source>
        <dbReference type="ARBA" id="ARBA00022741"/>
    </source>
</evidence>
<dbReference type="OrthoDB" id="4502122at2759"/>
<dbReference type="EC" id="5.6.2.4" evidence="5"/>
<evidence type="ECO:0000313" key="9">
    <source>
        <dbReference type="EMBL" id="KAA8645213.1"/>
    </source>
</evidence>
<dbReference type="VEuPathDB" id="FungiDB:EYZ11_012492"/>
<evidence type="ECO:0000259" key="7">
    <source>
        <dbReference type="PROSITE" id="PS51192"/>
    </source>
</evidence>
<dbReference type="PROSITE" id="PS51194">
    <property type="entry name" value="HELICASE_CTER"/>
    <property type="match status" value="1"/>
</dbReference>
<comment type="catalytic activity">
    <reaction evidence="4">
        <text>Couples ATP hydrolysis with the unwinding of duplex DNA by translocating in the 3'-5' direction.</text>
        <dbReference type="EC" id="5.6.2.4"/>
    </reaction>
</comment>
<feature type="compositionally biased region" description="Basic residues" evidence="6">
    <location>
        <begin position="155"/>
        <end position="173"/>
    </location>
</feature>
<dbReference type="GO" id="GO:0000724">
    <property type="term" value="P:double-strand break repair via homologous recombination"/>
    <property type="evidence" value="ECO:0007669"/>
    <property type="project" value="TreeGrafter"/>
</dbReference>
<feature type="compositionally biased region" description="Polar residues" evidence="6">
    <location>
        <begin position="112"/>
        <end position="122"/>
    </location>
</feature>
<sequence length="952" mass="107223">MIGRLRAEPAMQKKFTIRRQARRLHMPKVAQYLERVARFKEKLAVIVYVVSGQPARAPELLSIQHVNTVANRQRNIYIEDGIVALVTAYHKGFYASNDIKIIHRFVPREHWGTTTAQSSTTARKAPRRMPHTQRRAPRRRARTQRTACREYMQRRAPRRMARTQRRAPPRRKSTTTAQSTTAHGTHATQGTATAQSTTTAQGTTAQGTNATQGTNTVQSTTTAQGTTAQGTHAAQGMQGIHAAQGTTTAQSTTAHATHATQGTTAQGTHAAQIREDAFLWGPDPGTRRKWTSERFREVLKRETKTRLKQAINIQWYRDIAIGISRRFLRATAAFASNMQEERDLAQAVLNADTEEGGAFIPIGGWSVWPWYYRAARDHGTSPRNVSALQHRLAPVLGFASAAEPSPLGKRKRSPWEDEAEEGRVVRRHRLNIADMRTTLQHMTGQEDIQFRGVQAPALRAIQDGQSPVVAIMRTGGKKHVVYVTCIRRAQWYYHCGRAINIIAERYGAALSRVGRRPPDEATIVLVTPESAVQEDFQTFINRLQQTRRLDRIVIDECHVILNNQRDFRPELRQLGRLNHARTQMVLLTATLPPRLEAKLFRRMEYSREQVHIFRDRTSRPNVAYRVWRPELGRRSMQWFTSEPVLAFIRERILLAKDGKVVVYGHVVRQVVEIARELACEAYYSKQVNKPSILQRFTRGEARVITATSALGMGVDIPDIRSIIHIGTPRSLLEYGQETRGLGRAQPETPEAVADRELWTSTRGGAGVGCRRFVLDAYMDETVNGYTRRYCQDINSTEALCDGCDADWLAQESVCMSPDRYSPDTRMDDLASTTSPPREISATGSPHSHGSGELFPLSHIIPQSTQNIAPNPTRRSQSHDSTELFKTQVISHVIPQSTQNIAPNTTANPTPNPTPTVSIAKRQRQRVQDQRHAAPCIQCQVQDARQWLDKGNH</sequence>
<feature type="compositionally biased region" description="Basic residues" evidence="6">
    <location>
        <begin position="124"/>
        <end position="143"/>
    </location>
</feature>
<keyword evidence="2" id="KW-0547">Nucleotide-binding</keyword>
<reference evidence="9 10" key="1">
    <citation type="submission" date="2019-08" db="EMBL/GenBank/DDBJ databases">
        <title>The genome sequence of a newly discovered highly antifungal drug resistant Aspergillus species, Aspergillus tanneri NIH 1004.</title>
        <authorList>
            <person name="Mounaud S."/>
            <person name="Singh I."/>
            <person name="Joardar V."/>
            <person name="Pakala S."/>
            <person name="Pakala S."/>
            <person name="Venepally P."/>
            <person name="Chung J.K."/>
            <person name="Losada L."/>
            <person name="Nierman W.C."/>
        </authorList>
    </citation>
    <scope>NUCLEOTIDE SEQUENCE [LARGE SCALE GENOMIC DNA]</scope>
    <source>
        <strain evidence="9 10">NIH1004</strain>
    </source>
</reference>
<name>A0A5M9MJS2_9EURO</name>
<dbReference type="SUPFAM" id="SSF52540">
    <property type="entry name" value="P-loop containing nucleoside triphosphate hydrolases"/>
    <property type="match status" value="1"/>
</dbReference>